<proteinExistence type="inferred from homology"/>
<dbReference type="PANTHER" id="PTHR30483:SF6">
    <property type="entry name" value="PERIPLASMIC BINDING PROTEIN OF ABC TRANSPORTER FOR NATURAL AMINO ACIDS"/>
    <property type="match status" value="1"/>
</dbReference>
<feature type="domain" description="Leucine-binding protein" evidence="6">
    <location>
        <begin position="60"/>
        <end position="379"/>
    </location>
</feature>
<dbReference type="Proteomes" id="UP000252884">
    <property type="component" value="Unassembled WGS sequence"/>
</dbReference>
<accession>A0A368Y5B1</accession>
<dbReference type="Pfam" id="PF13458">
    <property type="entry name" value="Peripla_BP_6"/>
    <property type="match status" value="1"/>
</dbReference>
<keyword evidence="2" id="KW-0813">Transport</keyword>
<evidence type="ECO:0000256" key="1">
    <source>
        <dbReference type="ARBA" id="ARBA00010062"/>
    </source>
</evidence>
<dbReference type="EMBL" id="QPJK01000001">
    <property type="protein sequence ID" value="RCW75473.1"/>
    <property type="molecule type" value="Genomic_DNA"/>
</dbReference>
<keyword evidence="3" id="KW-0732">Signal</keyword>
<dbReference type="GO" id="GO:0006865">
    <property type="term" value="P:amino acid transport"/>
    <property type="evidence" value="ECO:0007669"/>
    <property type="project" value="UniProtKB-KW"/>
</dbReference>
<dbReference type="RefSeq" id="WP_114464884.1">
    <property type="nucleotide sequence ID" value="NZ_QPJK01000001.1"/>
</dbReference>
<dbReference type="InterPro" id="IPR028081">
    <property type="entry name" value="Leu-bd"/>
</dbReference>
<name>A0A368Y5B1_9BURK</name>
<dbReference type="SUPFAM" id="SSF53822">
    <property type="entry name" value="Periplasmic binding protein-like I"/>
    <property type="match status" value="1"/>
</dbReference>
<evidence type="ECO:0000313" key="8">
    <source>
        <dbReference type="Proteomes" id="UP000252884"/>
    </source>
</evidence>
<gene>
    <name evidence="7" type="ORF">DES41_10165</name>
</gene>
<evidence type="ECO:0000256" key="5">
    <source>
        <dbReference type="SAM" id="MobiDB-lite"/>
    </source>
</evidence>
<dbReference type="InterPro" id="IPR028082">
    <property type="entry name" value="Peripla_BP_I"/>
</dbReference>
<evidence type="ECO:0000313" key="7">
    <source>
        <dbReference type="EMBL" id="RCW75473.1"/>
    </source>
</evidence>
<evidence type="ECO:0000256" key="4">
    <source>
        <dbReference type="ARBA" id="ARBA00022970"/>
    </source>
</evidence>
<keyword evidence="8" id="KW-1185">Reference proteome</keyword>
<dbReference type="PRINTS" id="PR00337">
    <property type="entry name" value="LEUILEVALBP"/>
</dbReference>
<sequence>MNEQESREFFGDDEDVHASTPTGLRSTWAEEAGCKNWRRRSLACLLVAACCLAGCGPKPPIRIGLLVGLSDRTAVFSEDGRNGVMLAIEERNQAGGVAGRQLELVVQDYGTGPEKATAAVQALIDARVDTVIGPYSSDVAVQMLPQIDKARLLVLSPVVSAVALAGKNDYLVRLNRTTRDNARDLARRLYERGQRRVALATDVRNPAYYVSLRDDFRLAFTELGGTVVADAEFGRDPDTSFENVVRTMLVGRPDGLVACTTSVDAALIAQQAVKQTRGIPITAVYGSEALIELGGQAVEGMLVAQAHDRADTSPGYQAFHRAYMARFGREPTYSAIFSYDAVTVATEALARSAQGESLRDAVLRNQPYQGVQEPIRFDRFGDSARAAYYSIVRNGQFVPL</sequence>
<reference evidence="7 8" key="1">
    <citation type="submission" date="2018-07" db="EMBL/GenBank/DDBJ databases">
        <title>Genomic Encyclopedia of Type Strains, Phase IV (KMG-IV): sequencing the most valuable type-strain genomes for metagenomic binning, comparative biology and taxonomic classification.</title>
        <authorList>
            <person name="Goeker M."/>
        </authorList>
    </citation>
    <scope>NUCLEOTIDE SEQUENCE [LARGE SCALE GENOMIC DNA]</scope>
    <source>
        <strain evidence="7 8">DSM 21634</strain>
    </source>
</reference>
<keyword evidence="4" id="KW-0029">Amino-acid transport</keyword>
<feature type="region of interest" description="Disordered" evidence="5">
    <location>
        <begin position="1"/>
        <end position="22"/>
    </location>
</feature>
<dbReference type="OrthoDB" id="8522748at2"/>
<comment type="similarity">
    <text evidence="1">Belongs to the leucine-binding protein family.</text>
</comment>
<feature type="compositionally biased region" description="Basic and acidic residues" evidence="5">
    <location>
        <begin position="1"/>
        <end position="10"/>
    </location>
</feature>
<dbReference type="PANTHER" id="PTHR30483">
    <property type="entry name" value="LEUCINE-SPECIFIC-BINDING PROTEIN"/>
    <property type="match status" value="1"/>
</dbReference>
<dbReference type="InterPro" id="IPR000709">
    <property type="entry name" value="Leu_Ile_Val-bd"/>
</dbReference>
<evidence type="ECO:0000256" key="3">
    <source>
        <dbReference type="ARBA" id="ARBA00022729"/>
    </source>
</evidence>
<evidence type="ECO:0000259" key="6">
    <source>
        <dbReference type="Pfam" id="PF13458"/>
    </source>
</evidence>
<dbReference type="AlphaFoldDB" id="A0A368Y5B1"/>
<evidence type="ECO:0000256" key="2">
    <source>
        <dbReference type="ARBA" id="ARBA00022448"/>
    </source>
</evidence>
<organism evidence="7 8">
    <name type="scientific">Pseudorhodoferax soli</name>
    <dbReference type="NCBI Taxonomy" id="545864"/>
    <lineage>
        <taxon>Bacteria</taxon>
        <taxon>Pseudomonadati</taxon>
        <taxon>Pseudomonadota</taxon>
        <taxon>Betaproteobacteria</taxon>
        <taxon>Burkholderiales</taxon>
        <taxon>Comamonadaceae</taxon>
    </lineage>
</organism>
<dbReference type="Gene3D" id="3.40.50.2300">
    <property type="match status" value="2"/>
</dbReference>
<dbReference type="InterPro" id="IPR051010">
    <property type="entry name" value="BCAA_transport"/>
</dbReference>
<protein>
    <submittedName>
        <fullName evidence="7">Amino acid/amide ABC transporter substrate-binding protein (HAAT family)</fullName>
    </submittedName>
</protein>
<comment type="caution">
    <text evidence="7">The sequence shown here is derived from an EMBL/GenBank/DDBJ whole genome shotgun (WGS) entry which is preliminary data.</text>
</comment>